<evidence type="ECO:0000313" key="3">
    <source>
        <dbReference type="Proteomes" id="UP000257039"/>
    </source>
</evidence>
<accession>A0A4P9VJ75</accession>
<protein>
    <submittedName>
        <fullName evidence="2">Uncharacterized protein</fullName>
    </submittedName>
</protein>
<evidence type="ECO:0000256" key="1">
    <source>
        <dbReference type="SAM" id="SignalP"/>
    </source>
</evidence>
<dbReference type="AlphaFoldDB" id="A0A4P9VJ75"/>
<comment type="caution">
    <text evidence="2">The sequence shown here is derived from an EMBL/GenBank/DDBJ whole genome shotgun (WGS) entry which is preliminary data.</text>
</comment>
<feature type="signal peptide" evidence="1">
    <location>
        <begin position="1"/>
        <end position="25"/>
    </location>
</feature>
<proteinExistence type="predicted"/>
<dbReference type="EMBL" id="NDXW01000001">
    <property type="protein sequence ID" value="RDH42230.1"/>
    <property type="molecule type" value="Genomic_DNA"/>
</dbReference>
<sequence>MCRYNQFIRAAIFVIVSCTAPFSWADLDTQDQISLSQSLSVLSQKWSQPAASKAFKIFRSPRYKRYDFQRFFTNYFENQAFTEQLRTYFDYLGFVWSLPNVQKKVNPALAAAIQRNLMSLCDTPENFVQLSAQKQSSILNQARFLNLYSKSASKKQKKALYGFYMGWLKTAHDVQIEQSFYWVLQAQLLINALDLFSLSVEQRMALADAAALTGEHRRLWLQHGVVLLEQQALSDQQKQWIINYLESLPMGLHNLRYIALSARLERENGAHFELTTAGQGVVIDNKSSDPILPGMADLDPFYIALAKGVSRVIDLYSVQGNVELKKRKQGLLADAGLDTQHYLVAPSERGYFVDNPSEFFVMMGLYWSFDSYKSLQSAINAWQQGNRHPLHHVLFLTDVYSKGESALPFFYFDAKQGLETQEVTIKRDAKGNIVELVVGNDLYAFYWKSGLVYRVEQVKLMGKTLSI</sequence>
<feature type="chain" id="PRO_5020967995" evidence="1">
    <location>
        <begin position="26"/>
        <end position="467"/>
    </location>
</feature>
<organism evidence="2 3">
    <name type="scientific">Zooshikella ganghwensis</name>
    <dbReference type="NCBI Taxonomy" id="202772"/>
    <lineage>
        <taxon>Bacteria</taxon>
        <taxon>Pseudomonadati</taxon>
        <taxon>Pseudomonadota</taxon>
        <taxon>Gammaproteobacteria</taxon>
        <taxon>Oceanospirillales</taxon>
        <taxon>Zooshikellaceae</taxon>
        <taxon>Zooshikella</taxon>
    </lineage>
</organism>
<dbReference type="Proteomes" id="UP000257039">
    <property type="component" value="Unassembled WGS sequence"/>
</dbReference>
<name>A0A4P9VJ75_9GAMM</name>
<keyword evidence="1" id="KW-0732">Signal</keyword>
<evidence type="ECO:0000313" key="2">
    <source>
        <dbReference type="EMBL" id="RDH42230.1"/>
    </source>
</evidence>
<gene>
    <name evidence="2" type="ORF">B9G39_01520</name>
</gene>
<dbReference type="RefSeq" id="WP_094785764.1">
    <property type="nucleotide sequence ID" value="NZ_NDXW01000001.1"/>
</dbReference>
<reference evidence="2 3" key="1">
    <citation type="submission" date="2017-04" db="EMBL/GenBank/DDBJ databases">
        <title>Draft genome sequence of Zooshikella ganghwensis VG4 isolated from Red Sea sediments.</title>
        <authorList>
            <person name="Rehman Z."/>
            <person name="Alam I."/>
            <person name="Kamau A."/>
            <person name="Bajic V."/>
            <person name="Leiknes T."/>
        </authorList>
    </citation>
    <scope>NUCLEOTIDE SEQUENCE [LARGE SCALE GENOMIC DNA]</scope>
    <source>
        <strain evidence="2 3">VG4</strain>
    </source>
</reference>
<keyword evidence="3" id="KW-1185">Reference proteome</keyword>